<dbReference type="OrthoDB" id="2304573at2759"/>
<gene>
    <name evidence="1" type="ORF">AGERDE_LOCUS10968</name>
</gene>
<sequence length="283" mass="32803">MLQFLHLTESLCGPEFITSNMHMHTHLHKCLEDYDPIYGFWCFRYERMNGELSALHTSNRTIPIDVMKLINEQINIYGKILKITPSLLPTITATLEHLQSRAKISVGSLEVKDFLECRAPSHISHFDDKTVRLLALYKVYGFTFHAACDPKPDQNAIYVSDMMERFATIRLGDEVFGSQYSRSDLSSYVIVSCIDKIQRTGETVRSIYHWPAKVLYYFKHRVLLPKEMNSDQMSSIEHCLAFVDWFDVCNNLRVKLTMVEGHMLECFVQNSGPIHFKHELKSV</sequence>
<proteinExistence type="predicted"/>
<name>A0A9N9H0Z1_9GLOM</name>
<protein>
    <submittedName>
        <fullName evidence="1">8571_t:CDS:1</fullName>
    </submittedName>
</protein>
<comment type="caution">
    <text evidence="1">The sequence shown here is derived from an EMBL/GenBank/DDBJ whole genome shotgun (WGS) entry which is preliminary data.</text>
</comment>
<accession>A0A9N9H0Z1</accession>
<dbReference type="PANTHER" id="PTHR46579">
    <property type="entry name" value="F5/8 TYPE C DOMAIN-CONTAINING PROTEIN-RELATED"/>
    <property type="match status" value="1"/>
</dbReference>
<evidence type="ECO:0000313" key="1">
    <source>
        <dbReference type="EMBL" id="CAG8640769.1"/>
    </source>
</evidence>
<organism evidence="1 2">
    <name type="scientific">Ambispora gerdemannii</name>
    <dbReference type="NCBI Taxonomy" id="144530"/>
    <lineage>
        <taxon>Eukaryota</taxon>
        <taxon>Fungi</taxon>
        <taxon>Fungi incertae sedis</taxon>
        <taxon>Mucoromycota</taxon>
        <taxon>Glomeromycotina</taxon>
        <taxon>Glomeromycetes</taxon>
        <taxon>Archaeosporales</taxon>
        <taxon>Ambisporaceae</taxon>
        <taxon>Ambispora</taxon>
    </lineage>
</organism>
<keyword evidence="2" id="KW-1185">Reference proteome</keyword>
<dbReference type="AlphaFoldDB" id="A0A9N9H0Z1"/>
<dbReference type="PANTHER" id="PTHR46579:SF2">
    <property type="entry name" value="C2H2-TYPE DOMAIN-CONTAINING PROTEIN"/>
    <property type="match status" value="1"/>
</dbReference>
<dbReference type="EMBL" id="CAJVPL010003930">
    <property type="protein sequence ID" value="CAG8640769.1"/>
    <property type="molecule type" value="Genomic_DNA"/>
</dbReference>
<dbReference type="Proteomes" id="UP000789831">
    <property type="component" value="Unassembled WGS sequence"/>
</dbReference>
<evidence type="ECO:0000313" key="2">
    <source>
        <dbReference type="Proteomes" id="UP000789831"/>
    </source>
</evidence>
<reference evidence="1" key="1">
    <citation type="submission" date="2021-06" db="EMBL/GenBank/DDBJ databases">
        <authorList>
            <person name="Kallberg Y."/>
            <person name="Tangrot J."/>
            <person name="Rosling A."/>
        </authorList>
    </citation>
    <scope>NUCLEOTIDE SEQUENCE</scope>
    <source>
        <strain evidence="1">MT106</strain>
    </source>
</reference>